<evidence type="ECO:0000256" key="2">
    <source>
        <dbReference type="SAM" id="SignalP"/>
    </source>
</evidence>
<feature type="chain" id="PRO_5040429656" description="Secreted protein" evidence="2">
    <location>
        <begin position="20"/>
        <end position="73"/>
    </location>
</feature>
<evidence type="ECO:0008006" key="5">
    <source>
        <dbReference type="Google" id="ProtNLM"/>
    </source>
</evidence>
<feature type="compositionally biased region" description="Polar residues" evidence="1">
    <location>
        <begin position="50"/>
        <end position="61"/>
    </location>
</feature>
<feature type="region of interest" description="Disordered" evidence="1">
    <location>
        <begin position="50"/>
        <end position="73"/>
    </location>
</feature>
<evidence type="ECO:0000313" key="3">
    <source>
        <dbReference type="EMBL" id="KAH3685047.1"/>
    </source>
</evidence>
<dbReference type="Proteomes" id="UP000774326">
    <property type="component" value="Unassembled WGS sequence"/>
</dbReference>
<sequence>MSFNFKLISSLTLIPMIFQSNSPSSIKANAPRIFTSLTSPTLATAEPISTMSKGSLSPNNPVSGSLVVGSSHV</sequence>
<evidence type="ECO:0000256" key="1">
    <source>
        <dbReference type="SAM" id="MobiDB-lite"/>
    </source>
</evidence>
<name>A0A9P8Q8L7_WICPI</name>
<keyword evidence="4" id="KW-1185">Reference proteome</keyword>
<dbReference type="EMBL" id="JAEUBG010002190">
    <property type="protein sequence ID" value="KAH3685047.1"/>
    <property type="molecule type" value="Genomic_DNA"/>
</dbReference>
<comment type="caution">
    <text evidence="3">The sequence shown here is derived from an EMBL/GenBank/DDBJ whole genome shotgun (WGS) entry which is preliminary data.</text>
</comment>
<proteinExistence type="predicted"/>
<protein>
    <recommendedName>
        <fullName evidence="5">Secreted protein</fullName>
    </recommendedName>
</protein>
<reference evidence="3" key="2">
    <citation type="submission" date="2021-01" db="EMBL/GenBank/DDBJ databases">
        <authorList>
            <person name="Schikora-Tamarit M.A."/>
        </authorList>
    </citation>
    <scope>NUCLEOTIDE SEQUENCE</scope>
    <source>
        <strain evidence="3">CBS2887</strain>
    </source>
</reference>
<organism evidence="3 4">
    <name type="scientific">Wickerhamomyces pijperi</name>
    <name type="common">Yeast</name>
    <name type="synonym">Pichia pijperi</name>
    <dbReference type="NCBI Taxonomy" id="599730"/>
    <lineage>
        <taxon>Eukaryota</taxon>
        <taxon>Fungi</taxon>
        <taxon>Dikarya</taxon>
        <taxon>Ascomycota</taxon>
        <taxon>Saccharomycotina</taxon>
        <taxon>Saccharomycetes</taxon>
        <taxon>Phaffomycetales</taxon>
        <taxon>Wickerhamomycetaceae</taxon>
        <taxon>Wickerhamomyces</taxon>
    </lineage>
</organism>
<accession>A0A9P8Q8L7</accession>
<evidence type="ECO:0000313" key="4">
    <source>
        <dbReference type="Proteomes" id="UP000774326"/>
    </source>
</evidence>
<gene>
    <name evidence="3" type="ORF">WICPIJ_003984</name>
</gene>
<keyword evidence="2" id="KW-0732">Signal</keyword>
<feature type="signal peptide" evidence="2">
    <location>
        <begin position="1"/>
        <end position="19"/>
    </location>
</feature>
<dbReference type="AlphaFoldDB" id="A0A9P8Q8L7"/>
<feature type="compositionally biased region" description="Low complexity" evidence="1">
    <location>
        <begin position="62"/>
        <end position="73"/>
    </location>
</feature>
<reference evidence="3" key="1">
    <citation type="journal article" date="2021" name="Open Biol.">
        <title>Shared evolutionary footprints suggest mitochondrial oxidative damage underlies multiple complex I losses in fungi.</title>
        <authorList>
            <person name="Schikora-Tamarit M.A."/>
            <person name="Marcet-Houben M."/>
            <person name="Nosek J."/>
            <person name="Gabaldon T."/>
        </authorList>
    </citation>
    <scope>NUCLEOTIDE SEQUENCE</scope>
    <source>
        <strain evidence="3">CBS2887</strain>
    </source>
</reference>